<evidence type="ECO:0000256" key="2">
    <source>
        <dbReference type="ARBA" id="ARBA00005679"/>
    </source>
</evidence>
<dbReference type="EMBL" id="CAUH01001860">
    <property type="protein sequence ID" value="CCU75915.1"/>
    <property type="molecule type" value="Genomic_DNA"/>
</dbReference>
<comment type="subcellular location">
    <subcellularLocation>
        <location evidence="1">Secreted</location>
    </subcellularLocation>
</comment>
<dbReference type="GO" id="GO:0005576">
    <property type="term" value="C:extracellular region"/>
    <property type="evidence" value="ECO:0007669"/>
    <property type="project" value="UniProtKB-SubCell"/>
</dbReference>
<dbReference type="InterPro" id="IPR004911">
    <property type="entry name" value="Interferon-induced_GILT"/>
</dbReference>
<dbReference type="Proteomes" id="UP000015441">
    <property type="component" value="Unassembled WGS sequence"/>
</dbReference>
<evidence type="ECO:0008006" key="9">
    <source>
        <dbReference type="Google" id="ProtNLM"/>
    </source>
</evidence>
<gene>
    <name evidence="7" type="ORF">BGHDH14_bgh00749</name>
</gene>
<dbReference type="PANTHER" id="PTHR13234:SF8">
    <property type="entry name" value="GAMMA-INTERFERON-INDUCIBLE LYSOSOMAL THIOL REDUCTASE"/>
    <property type="match status" value="1"/>
</dbReference>
<keyword evidence="5" id="KW-0325">Glycoprotein</keyword>
<proteinExistence type="inferred from homology"/>
<dbReference type="eggNOG" id="ENOG502S33M">
    <property type="taxonomic scope" value="Eukaryota"/>
</dbReference>
<dbReference type="HOGENOM" id="CLU_072148_1_0_1"/>
<evidence type="ECO:0000256" key="4">
    <source>
        <dbReference type="ARBA" id="ARBA00022729"/>
    </source>
</evidence>
<accession>N1J6V2</accession>
<dbReference type="GO" id="GO:0016671">
    <property type="term" value="F:oxidoreductase activity, acting on a sulfur group of donors, disulfide as acceptor"/>
    <property type="evidence" value="ECO:0007669"/>
    <property type="project" value="InterPro"/>
</dbReference>
<evidence type="ECO:0000313" key="7">
    <source>
        <dbReference type="EMBL" id="CCU75915.1"/>
    </source>
</evidence>
<dbReference type="PANTHER" id="PTHR13234">
    <property type="entry name" value="GAMMA-INTERFERON INDUCIBLE LYSOSOMAL THIOL REDUCTASE GILT"/>
    <property type="match status" value="1"/>
</dbReference>
<evidence type="ECO:0000256" key="6">
    <source>
        <dbReference type="SAM" id="Phobius"/>
    </source>
</evidence>
<keyword evidence="8" id="KW-1185">Reference proteome</keyword>
<dbReference type="Pfam" id="PF03227">
    <property type="entry name" value="GILT"/>
    <property type="match status" value="1"/>
</dbReference>
<evidence type="ECO:0000256" key="5">
    <source>
        <dbReference type="ARBA" id="ARBA00023180"/>
    </source>
</evidence>
<dbReference type="InParanoid" id="N1J6V2"/>
<feature type="transmembrane region" description="Helical" evidence="6">
    <location>
        <begin position="29"/>
        <end position="47"/>
    </location>
</feature>
<keyword evidence="6" id="KW-0812">Transmembrane</keyword>
<organism evidence="7 8">
    <name type="scientific">Blumeria graminis f. sp. hordei (strain DH14)</name>
    <name type="common">Barley powdery mildew</name>
    <name type="synonym">Oidium monilioides f. sp. hordei</name>
    <dbReference type="NCBI Taxonomy" id="546991"/>
    <lineage>
        <taxon>Eukaryota</taxon>
        <taxon>Fungi</taxon>
        <taxon>Dikarya</taxon>
        <taxon>Ascomycota</taxon>
        <taxon>Pezizomycotina</taxon>
        <taxon>Leotiomycetes</taxon>
        <taxon>Erysiphales</taxon>
        <taxon>Erysiphaceae</taxon>
        <taxon>Blumeria</taxon>
        <taxon>Blumeria hordei</taxon>
    </lineage>
</organism>
<comment type="caution">
    <text evidence="7">The sequence shown here is derived from an EMBL/GenBank/DDBJ whole genome shotgun (WGS) entry which is preliminary data.</text>
</comment>
<evidence type="ECO:0000256" key="1">
    <source>
        <dbReference type="ARBA" id="ARBA00004613"/>
    </source>
</evidence>
<dbReference type="STRING" id="546991.N1J6V2"/>
<keyword evidence="3" id="KW-0964">Secreted</keyword>
<keyword evidence="6" id="KW-0472">Membrane</keyword>
<comment type="similarity">
    <text evidence="2">Belongs to the GILT family.</text>
</comment>
<evidence type="ECO:0000256" key="3">
    <source>
        <dbReference type="ARBA" id="ARBA00022525"/>
    </source>
</evidence>
<reference evidence="7 8" key="1">
    <citation type="journal article" date="2010" name="Science">
        <title>Genome expansion and gene loss in powdery mildew fungi reveal tradeoffs in extreme parasitism.</title>
        <authorList>
            <person name="Spanu P.D."/>
            <person name="Abbott J.C."/>
            <person name="Amselem J."/>
            <person name="Burgis T.A."/>
            <person name="Soanes D.M."/>
            <person name="Stueber K."/>
            <person name="Ver Loren van Themaat E."/>
            <person name="Brown J.K.M."/>
            <person name="Butcher S.A."/>
            <person name="Gurr S.J."/>
            <person name="Lebrun M.-H."/>
            <person name="Ridout C.J."/>
            <person name="Schulze-Lefert P."/>
            <person name="Talbot N.J."/>
            <person name="Ahmadinejad N."/>
            <person name="Ametz C."/>
            <person name="Barton G.R."/>
            <person name="Benjdia M."/>
            <person name="Bidzinski P."/>
            <person name="Bindschedler L.V."/>
            <person name="Both M."/>
            <person name="Brewer M.T."/>
            <person name="Cadle-Davidson L."/>
            <person name="Cadle-Davidson M.M."/>
            <person name="Collemare J."/>
            <person name="Cramer R."/>
            <person name="Frenkel O."/>
            <person name="Godfrey D."/>
            <person name="Harriman J."/>
            <person name="Hoede C."/>
            <person name="King B.C."/>
            <person name="Klages S."/>
            <person name="Kleemann J."/>
            <person name="Knoll D."/>
            <person name="Koti P.S."/>
            <person name="Kreplak J."/>
            <person name="Lopez-Ruiz F.J."/>
            <person name="Lu X."/>
            <person name="Maekawa T."/>
            <person name="Mahanil S."/>
            <person name="Micali C."/>
            <person name="Milgroom M.G."/>
            <person name="Montana G."/>
            <person name="Noir S."/>
            <person name="O'Connell R.J."/>
            <person name="Oberhaensli S."/>
            <person name="Parlange F."/>
            <person name="Pedersen C."/>
            <person name="Quesneville H."/>
            <person name="Reinhardt R."/>
            <person name="Rott M."/>
            <person name="Sacristan S."/>
            <person name="Schmidt S.M."/>
            <person name="Schoen M."/>
            <person name="Skamnioti P."/>
            <person name="Sommer H."/>
            <person name="Stephens A."/>
            <person name="Takahara H."/>
            <person name="Thordal-Christensen H."/>
            <person name="Vigouroux M."/>
            <person name="Wessling R."/>
            <person name="Wicker T."/>
            <person name="Panstruga R."/>
        </authorList>
    </citation>
    <scope>NUCLEOTIDE SEQUENCE [LARGE SCALE GENOMIC DNA]</scope>
    <source>
        <strain evidence="7">DH14</strain>
    </source>
</reference>
<evidence type="ECO:0000313" key="8">
    <source>
        <dbReference type="Proteomes" id="UP000015441"/>
    </source>
</evidence>
<sequence>MGVLYDAKQETNYPNKYAEKQMPIVGQRCRVIACTILGLLLICLSWTTGWESRHVHDYFWSKKSDSSSHILATTIQKQLVPLEAHVMSKCPDAKECLEMMVIPTMEQVWDKVNFTLSFIGTPTANDGVDCMHGPGECMGNIIELCAAYLYPKPIIYLGFTMCLSREYQEIPQQRLVEDCALEHGIDFNKIHKCAIRENGGFAIGMLRDSVRRTAQVGVTKSCTVRLNNEIYCIRDGHKWKDCPHGAAVDDLVTAVEDLYQSLQS</sequence>
<name>N1J6V2_BLUG1</name>
<protein>
    <recommendedName>
        <fullName evidence="9">Gamma interferon inducible lysosomal thiol reductase</fullName>
    </recommendedName>
</protein>
<dbReference type="AlphaFoldDB" id="N1J6V2"/>
<dbReference type="OrthoDB" id="958254at2759"/>
<keyword evidence="4" id="KW-0732">Signal</keyword>
<keyword evidence="6" id="KW-1133">Transmembrane helix</keyword>